<accession>A0A8H7WG58</accession>
<feature type="signal peptide" evidence="3">
    <location>
        <begin position="1"/>
        <end position="20"/>
    </location>
</feature>
<sequence length="565" mass="61967">MMWQRTHLAVFLAIIAPIYAVDTLVDLGYAKYSGAIHEEGVSKWLGLRYAAPPLGDLRFAAPQNPLNISGIQNATQNGPICLPQQPTDWTVTGGSTRFTTGEDCLFVSVFAPTDADTTSELPVMFFIQGGGFGSLSSANWDPSELVREENVVVVQFNYRVGPYGFLQGEEVRSGGSLNNGIKDMIKALEWVQQHIMKFGGNPKQVVLNGVSAGGSAVGLLMAANLENPPFVGGISESGGWVTMRTMDQGQEQYDCLVKDKNCTGAADTLACLRALPSRDVMTSNCWFNPGIDEELYKDSMVNLFKQGVYSKVPSIWGSCKNEGTKYSVPESTDTVEDANKWLKGNDPTLSNSSLAILDNIYINKNETVFPNAGRKWRQTADAIADIGNNCIVKNIQDYISRDGVPTYNYKYAVLDPADEAAGYGAWHTVEVYAVWGPSRTDGGPPASYYTTNAPIIPIVRKYWMSFVRTLDPNSDRAEGAADWTPYTGDAKRERLFIQTNNTKMEFMSAAQSLRCQIVRPMSENLGKPPKSGVITEFDAVLASKYEGTSDATSTTRRSRIARRHE</sequence>
<dbReference type="GO" id="GO:0016787">
    <property type="term" value="F:hydrolase activity"/>
    <property type="evidence" value="ECO:0007669"/>
    <property type="project" value="UniProtKB-KW"/>
</dbReference>
<dbReference type="InterPro" id="IPR019819">
    <property type="entry name" value="Carboxylesterase_B_CS"/>
</dbReference>
<dbReference type="PANTHER" id="PTHR11559">
    <property type="entry name" value="CARBOXYLESTERASE"/>
    <property type="match status" value="1"/>
</dbReference>
<evidence type="ECO:0000313" key="6">
    <source>
        <dbReference type="Proteomes" id="UP000664132"/>
    </source>
</evidence>
<evidence type="ECO:0000256" key="1">
    <source>
        <dbReference type="ARBA" id="ARBA00005964"/>
    </source>
</evidence>
<feature type="domain" description="Carboxylesterase type B" evidence="4">
    <location>
        <begin position="38"/>
        <end position="509"/>
    </location>
</feature>
<dbReference type="Gene3D" id="3.40.50.1820">
    <property type="entry name" value="alpha/beta hydrolase"/>
    <property type="match status" value="1"/>
</dbReference>
<gene>
    <name evidence="5" type="ORF">IFR04_002530</name>
</gene>
<dbReference type="InterPro" id="IPR050309">
    <property type="entry name" value="Type-B_Carboxylest/Lipase"/>
</dbReference>
<keyword evidence="3" id="KW-0732">Signal</keyword>
<protein>
    <recommendedName>
        <fullName evidence="3">Carboxylic ester hydrolase</fullName>
        <ecNumber evidence="3">3.1.1.-</ecNumber>
    </recommendedName>
</protein>
<dbReference type="SUPFAM" id="SSF53474">
    <property type="entry name" value="alpha/beta-Hydrolases"/>
    <property type="match status" value="1"/>
</dbReference>
<dbReference type="EC" id="3.1.1.-" evidence="3"/>
<dbReference type="Pfam" id="PF00135">
    <property type="entry name" value="COesterase"/>
    <property type="match status" value="1"/>
</dbReference>
<dbReference type="Proteomes" id="UP000664132">
    <property type="component" value="Unassembled WGS sequence"/>
</dbReference>
<dbReference type="AlphaFoldDB" id="A0A8H7WG58"/>
<dbReference type="InterPro" id="IPR019826">
    <property type="entry name" value="Carboxylesterase_B_AS"/>
</dbReference>
<comment type="similarity">
    <text evidence="1 3">Belongs to the type-B carboxylesterase/lipase family.</text>
</comment>
<evidence type="ECO:0000256" key="2">
    <source>
        <dbReference type="ARBA" id="ARBA00022801"/>
    </source>
</evidence>
<dbReference type="InterPro" id="IPR029058">
    <property type="entry name" value="AB_hydrolase_fold"/>
</dbReference>
<dbReference type="OrthoDB" id="408631at2759"/>
<name>A0A8H7WG58_9HELO</name>
<dbReference type="PROSITE" id="PS00122">
    <property type="entry name" value="CARBOXYLESTERASE_B_1"/>
    <property type="match status" value="1"/>
</dbReference>
<dbReference type="InterPro" id="IPR002018">
    <property type="entry name" value="CarbesteraseB"/>
</dbReference>
<keyword evidence="6" id="KW-1185">Reference proteome</keyword>
<dbReference type="EMBL" id="JAFJYH010000022">
    <property type="protein sequence ID" value="KAG4424289.1"/>
    <property type="molecule type" value="Genomic_DNA"/>
</dbReference>
<comment type="caution">
    <text evidence="5">The sequence shown here is derived from an EMBL/GenBank/DDBJ whole genome shotgun (WGS) entry which is preliminary data.</text>
</comment>
<feature type="chain" id="PRO_5034696592" description="Carboxylic ester hydrolase" evidence="3">
    <location>
        <begin position="21"/>
        <end position="565"/>
    </location>
</feature>
<evidence type="ECO:0000259" key="4">
    <source>
        <dbReference type="Pfam" id="PF00135"/>
    </source>
</evidence>
<reference evidence="5" key="1">
    <citation type="submission" date="2021-02" db="EMBL/GenBank/DDBJ databases">
        <title>Genome sequence Cadophora malorum strain M34.</title>
        <authorList>
            <person name="Stefanovic E."/>
            <person name="Vu D."/>
            <person name="Scully C."/>
            <person name="Dijksterhuis J."/>
            <person name="Roader J."/>
            <person name="Houbraken J."/>
        </authorList>
    </citation>
    <scope>NUCLEOTIDE SEQUENCE</scope>
    <source>
        <strain evidence="5">M34</strain>
    </source>
</reference>
<evidence type="ECO:0000313" key="5">
    <source>
        <dbReference type="EMBL" id="KAG4424289.1"/>
    </source>
</evidence>
<evidence type="ECO:0000256" key="3">
    <source>
        <dbReference type="RuleBase" id="RU361235"/>
    </source>
</evidence>
<dbReference type="PROSITE" id="PS00941">
    <property type="entry name" value="CARBOXYLESTERASE_B_2"/>
    <property type="match status" value="1"/>
</dbReference>
<keyword evidence="2 3" id="KW-0378">Hydrolase</keyword>
<organism evidence="5 6">
    <name type="scientific">Cadophora malorum</name>
    <dbReference type="NCBI Taxonomy" id="108018"/>
    <lineage>
        <taxon>Eukaryota</taxon>
        <taxon>Fungi</taxon>
        <taxon>Dikarya</taxon>
        <taxon>Ascomycota</taxon>
        <taxon>Pezizomycotina</taxon>
        <taxon>Leotiomycetes</taxon>
        <taxon>Helotiales</taxon>
        <taxon>Ploettnerulaceae</taxon>
        <taxon>Cadophora</taxon>
    </lineage>
</organism>
<proteinExistence type="inferred from homology"/>